<gene>
    <name evidence="1" type="ORF">DAPPUDRAFT_235980</name>
</gene>
<sequence length="105" mass="11986">MNQRPHSPTGNCIIGKTFPWFVCVVPLQDNKCNPSASVSGDASNLQDQKCDSRRHLHHRNTTTFVIGMNLMPTRDPAVYYGTQQDLDDYDLEDTRLDEEINLYIT</sequence>
<evidence type="ECO:0000313" key="2">
    <source>
        <dbReference type="Proteomes" id="UP000000305"/>
    </source>
</evidence>
<keyword evidence="2" id="KW-1185">Reference proteome</keyword>
<name>E9FZL7_DAPPU</name>
<proteinExistence type="predicted"/>
<reference evidence="1 2" key="1">
    <citation type="journal article" date="2011" name="Science">
        <title>The ecoresponsive genome of Daphnia pulex.</title>
        <authorList>
            <person name="Colbourne J.K."/>
            <person name="Pfrender M.E."/>
            <person name="Gilbert D."/>
            <person name="Thomas W.K."/>
            <person name="Tucker A."/>
            <person name="Oakley T.H."/>
            <person name="Tokishita S."/>
            <person name="Aerts A."/>
            <person name="Arnold G.J."/>
            <person name="Basu M.K."/>
            <person name="Bauer D.J."/>
            <person name="Caceres C.E."/>
            <person name="Carmel L."/>
            <person name="Casola C."/>
            <person name="Choi J.H."/>
            <person name="Detter J.C."/>
            <person name="Dong Q."/>
            <person name="Dusheyko S."/>
            <person name="Eads B.D."/>
            <person name="Frohlich T."/>
            <person name="Geiler-Samerotte K.A."/>
            <person name="Gerlach D."/>
            <person name="Hatcher P."/>
            <person name="Jogdeo S."/>
            <person name="Krijgsveld J."/>
            <person name="Kriventseva E.V."/>
            <person name="Kultz D."/>
            <person name="Laforsch C."/>
            <person name="Lindquist E."/>
            <person name="Lopez J."/>
            <person name="Manak J.R."/>
            <person name="Muller J."/>
            <person name="Pangilinan J."/>
            <person name="Patwardhan R.P."/>
            <person name="Pitluck S."/>
            <person name="Pritham E.J."/>
            <person name="Rechtsteiner A."/>
            <person name="Rho M."/>
            <person name="Rogozin I.B."/>
            <person name="Sakarya O."/>
            <person name="Salamov A."/>
            <person name="Schaack S."/>
            <person name="Shapiro H."/>
            <person name="Shiga Y."/>
            <person name="Skalitzky C."/>
            <person name="Smith Z."/>
            <person name="Souvorov A."/>
            <person name="Sung W."/>
            <person name="Tang Z."/>
            <person name="Tsuchiya D."/>
            <person name="Tu H."/>
            <person name="Vos H."/>
            <person name="Wang M."/>
            <person name="Wolf Y.I."/>
            <person name="Yamagata H."/>
            <person name="Yamada T."/>
            <person name="Ye Y."/>
            <person name="Shaw J.R."/>
            <person name="Andrews J."/>
            <person name="Crease T.J."/>
            <person name="Tang H."/>
            <person name="Lucas S.M."/>
            <person name="Robertson H.M."/>
            <person name="Bork P."/>
            <person name="Koonin E.V."/>
            <person name="Zdobnov E.M."/>
            <person name="Grigoriev I.V."/>
            <person name="Lynch M."/>
            <person name="Boore J.L."/>
        </authorList>
    </citation>
    <scope>NUCLEOTIDE SEQUENCE [LARGE SCALE GENOMIC DNA]</scope>
</reference>
<dbReference type="EMBL" id="GL732528">
    <property type="protein sequence ID" value="EFX87079.1"/>
    <property type="molecule type" value="Genomic_DNA"/>
</dbReference>
<dbReference type="HOGENOM" id="CLU_2239288_0_0_1"/>
<dbReference type="AlphaFoldDB" id="E9FZL7"/>
<evidence type="ECO:0000313" key="1">
    <source>
        <dbReference type="EMBL" id="EFX87079.1"/>
    </source>
</evidence>
<dbReference type="Proteomes" id="UP000000305">
    <property type="component" value="Unassembled WGS sequence"/>
</dbReference>
<protein>
    <submittedName>
        <fullName evidence="1">Uncharacterized protein</fullName>
    </submittedName>
</protein>
<organism evidence="1 2">
    <name type="scientific">Daphnia pulex</name>
    <name type="common">Water flea</name>
    <dbReference type="NCBI Taxonomy" id="6669"/>
    <lineage>
        <taxon>Eukaryota</taxon>
        <taxon>Metazoa</taxon>
        <taxon>Ecdysozoa</taxon>
        <taxon>Arthropoda</taxon>
        <taxon>Crustacea</taxon>
        <taxon>Branchiopoda</taxon>
        <taxon>Diplostraca</taxon>
        <taxon>Cladocera</taxon>
        <taxon>Anomopoda</taxon>
        <taxon>Daphniidae</taxon>
        <taxon>Daphnia</taxon>
    </lineage>
</organism>
<dbReference type="KEGG" id="dpx:DAPPUDRAFT_235980"/>
<accession>E9FZL7</accession>
<dbReference type="InParanoid" id="E9FZL7"/>